<evidence type="ECO:0000256" key="1">
    <source>
        <dbReference type="ARBA" id="ARBA00012528"/>
    </source>
</evidence>
<organism evidence="5 6">
    <name type="scientific">Leeia aquatica</name>
    <dbReference type="NCBI Taxonomy" id="2725557"/>
    <lineage>
        <taxon>Bacteria</taxon>
        <taxon>Pseudomonadati</taxon>
        <taxon>Pseudomonadota</taxon>
        <taxon>Betaproteobacteria</taxon>
        <taxon>Neisseriales</taxon>
        <taxon>Leeiaceae</taxon>
        <taxon>Leeia</taxon>
    </lineage>
</organism>
<dbReference type="InterPro" id="IPR000160">
    <property type="entry name" value="GGDEF_dom"/>
</dbReference>
<evidence type="ECO:0000256" key="3">
    <source>
        <dbReference type="SAM" id="Coils"/>
    </source>
</evidence>
<name>A0A847SAA3_9NEIS</name>
<protein>
    <recommendedName>
        <fullName evidence="1">diguanylate cyclase</fullName>
        <ecNumber evidence="1">2.7.7.65</ecNumber>
    </recommendedName>
</protein>
<accession>A0A847SAA3</accession>
<dbReference type="EMBL" id="JABAIM010000002">
    <property type="protein sequence ID" value="NLR75815.1"/>
    <property type="molecule type" value="Genomic_DNA"/>
</dbReference>
<dbReference type="Pfam" id="PF00990">
    <property type="entry name" value="GGDEF"/>
    <property type="match status" value="1"/>
</dbReference>
<dbReference type="Gene3D" id="3.30.70.270">
    <property type="match status" value="1"/>
</dbReference>
<feature type="coiled-coil region" evidence="3">
    <location>
        <begin position="396"/>
        <end position="437"/>
    </location>
</feature>
<feature type="domain" description="GGDEF" evidence="4">
    <location>
        <begin position="461"/>
        <end position="592"/>
    </location>
</feature>
<dbReference type="NCBIfam" id="TIGR00254">
    <property type="entry name" value="GGDEF"/>
    <property type="match status" value="1"/>
</dbReference>
<comment type="catalytic activity">
    <reaction evidence="2">
        <text>2 GTP = 3',3'-c-di-GMP + 2 diphosphate</text>
        <dbReference type="Rhea" id="RHEA:24898"/>
        <dbReference type="ChEBI" id="CHEBI:33019"/>
        <dbReference type="ChEBI" id="CHEBI:37565"/>
        <dbReference type="ChEBI" id="CHEBI:58805"/>
        <dbReference type="EC" id="2.7.7.65"/>
    </reaction>
</comment>
<evidence type="ECO:0000313" key="6">
    <source>
        <dbReference type="Proteomes" id="UP000587991"/>
    </source>
</evidence>
<keyword evidence="6" id="KW-1185">Reference proteome</keyword>
<dbReference type="RefSeq" id="WP_168877454.1">
    <property type="nucleotide sequence ID" value="NZ_JABAIM010000002.1"/>
</dbReference>
<reference evidence="5 6" key="1">
    <citation type="submission" date="2020-04" db="EMBL/GenBank/DDBJ databases">
        <title>Draft genome of Leeia sp. IMCC25680.</title>
        <authorList>
            <person name="Song J."/>
            <person name="Cho J.-C."/>
        </authorList>
    </citation>
    <scope>NUCLEOTIDE SEQUENCE [LARGE SCALE GENOMIC DNA]</scope>
    <source>
        <strain evidence="5 6">IMCC25680</strain>
    </source>
</reference>
<dbReference type="InterPro" id="IPR029787">
    <property type="entry name" value="Nucleotide_cyclase"/>
</dbReference>
<dbReference type="CDD" id="cd01949">
    <property type="entry name" value="GGDEF"/>
    <property type="match status" value="1"/>
</dbReference>
<keyword evidence="3" id="KW-0175">Coiled coil</keyword>
<dbReference type="FunFam" id="3.30.70.270:FF:000001">
    <property type="entry name" value="Diguanylate cyclase domain protein"/>
    <property type="match status" value="1"/>
</dbReference>
<dbReference type="InterPro" id="IPR050469">
    <property type="entry name" value="Diguanylate_Cyclase"/>
</dbReference>
<dbReference type="AlphaFoldDB" id="A0A847SAA3"/>
<evidence type="ECO:0000313" key="5">
    <source>
        <dbReference type="EMBL" id="NLR75815.1"/>
    </source>
</evidence>
<proteinExistence type="predicted"/>
<comment type="caution">
    <text evidence="5">The sequence shown here is derived from an EMBL/GenBank/DDBJ whole genome shotgun (WGS) entry which is preliminary data.</text>
</comment>
<dbReference type="PANTHER" id="PTHR45138">
    <property type="entry name" value="REGULATORY COMPONENTS OF SENSORY TRANSDUCTION SYSTEM"/>
    <property type="match status" value="1"/>
</dbReference>
<dbReference type="Proteomes" id="UP000587991">
    <property type="component" value="Unassembled WGS sequence"/>
</dbReference>
<dbReference type="SMART" id="SM00267">
    <property type="entry name" value="GGDEF"/>
    <property type="match status" value="1"/>
</dbReference>
<dbReference type="GO" id="GO:0052621">
    <property type="term" value="F:diguanylate cyclase activity"/>
    <property type="evidence" value="ECO:0007669"/>
    <property type="project" value="UniProtKB-EC"/>
</dbReference>
<dbReference type="InterPro" id="IPR043128">
    <property type="entry name" value="Rev_trsase/Diguanyl_cyclase"/>
</dbReference>
<dbReference type="PANTHER" id="PTHR45138:SF9">
    <property type="entry name" value="DIGUANYLATE CYCLASE DGCM-RELATED"/>
    <property type="match status" value="1"/>
</dbReference>
<sequence>MPLTNPTEIARETLKQLAMSRQLPTPDNYRKAYAQISGDTLETTHPVIQLLTDALPQGGRPRVELQRLQKQLDDALKAEDWNSWSKVVLELLSGGSADGGELSQPWGEIVRELVRQWELRQVGWTPARKKEALERVLINFGGNPVQLNEKLAGLIRGWRDNLPPDADTVLSGELDADGRSGVEERDGDNVDGEVFQAWRDLLASTLEYGVVARLQHAPDLLEEASALNVRLREVADSRALQAFSAQAKKFWIKLELRNESDQTLMLGLQRLLRLLVSNIGELMADDGWMQGQVEVIKAVIDQPLDSRYLYEMEQRLSELIFKQGHLKQSLTEAKLTFKHMITTFIDRLGVIAESTGGYHDKIVSYSSQIQKTDDVTQLSIILDNLMEDTRHMQVDMLRSRDDMRLARQEAEAAESRISELEREIEAISAQVKTDQLTGTLNRRGLEEAMATELARVRREHGALSLALLDIDNFKKLNDSLGHQAGDEALTHLSAVVKDVLRPTDYIARYGGEEFVVLLPGTGMAEAIQVMQRVQRELTRRFYLHRNERVLITFSCGVAEYQEDESQQDVLARADAAMYRAKVSGKNRVEAAD</sequence>
<dbReference type="EC" id="2.7.7.65" evidence="1"/>
<evidence type="ECO:0000256" key="2">
    <source>
        <dbReference type="ARBA" id="ARBA00034247"/>
    </source>
</evidence>
<dbReference type="SUPFAM" id="SSF55073">
    <property type="entry name" value="Nucleotide cyclase"/>
    <property type="match status" value="1"/>
</dbReference>
<gene>
    <name evidence="5" type="ORF">HF682_11645</name>
</gene>
<dbReference type="PROSITE" id="PS50887">
    <property type="entry name" value="GGDEF"/>
    <property type="match status" value="1"/>
</dbReference>
<evidence type="ECO:0000259" key="4">
    <source>
        <dbReference type="PROSITE" id="PS50887"/>
    </source>
</evidence>